<accession>A0A1X7VE23</accession>
<dbReference type="InParanoid" id="A0A1X7VE23"/>
<sequence>MDSLDTTGIRIDELYPESNTDDEVIIDDSIHTIASTVEESQLSCSLFGSEQPDLEQIDSVSNASTPEAPSFSDFTLNSGVTELPVSDLLPSLTDDIARLFNMSVLVARTIVSEFAIFCNSI</sequence>
<reference evidence="1" key="1">
    <citation type="submission" date="2017-05" db="UniProtKB">
        <authorList>
            <consortium name="EnsemblMetazoa"/>
        </authorList>
    </citation>
    <scope>IDENTIFICATION</scope>
</reference>
<evidence type="ECO:0000313" key="1">
    <source>
        <dbReference type="EnsemblMetazoa" id="Aqu2.1.38233_001"/>
    </source>
</evidence>
<dbReference type="AlphaFoldDB" id="A0A1X7VE23"/>
<name>A0A1X7VE23_AMPQE</name>
<proteinExistence type="predicted"/>
<dbReference type="EnsemblMetazoa" id="Aqu2.1.38233_001">
    <property type="protein sequence ID" value="Aqu2.1.38233_001"/>
    <property type="gene ID" value="Aqu2.1.38233"/>
</dbReference>
<protein>
    <submittedName>
        <fullName evidence="1">Uncharacterized protein</fullName>
    </submittedName>
</protein>
<organism evidence="1">
    <name type="scientific">Amphimedon queenslandica</name>
    <name type="common">Sponge</name>
    <dbReference type="NCBI Taxonomy" id="400682"/>
    <lineage>
        <taxon>Eukaryota</taxon>
        <taxon>Metazoa</taxon>
        <taxon>Porifera</taxon>
        <taxon>Demospongiae</taxon>
        <taxon>Heteroscleromorpha</taxon>
        <taxon>Haplosclerida</taxon>
        <taxon>Niphatidae</taxon>
        <taxon>Amphimedon</taxon>
    </lineage>
</organism>